<dbReference type="Proteomes" id="UP000678243">
    <property type="component" value="Unassembled WGS sequence"/>
</dbReference>
<gene>
    <name evidence="1" type="ORF">KE274_06415</name>
</gene>
<organism evidence="1 2">
    <name type="scientific">Microbacterium paraoxydans</name>
    <dbReference type="NCBI Taxonomy" id="199592"/>
    <lineage>
        <taxon>Bacteria</taxon>
        <taxon>Bacillati</taxon>
        <taxon>Actinomycetota</taxon>
        <taxon>Actinomycetes</taxon>
        <taxon>Micrococcales</taxon>
        <taxon>Microbacteriaceae</taxon>
        <taxon>Microbacterium</taxon>
    </lineage>
</organism>
<comment type="caution">
    <text evidence="1">The sequence shown here is derived from an EMBL/GenBank/DDBJ whole genome shotgun (WGS) entry which is preliminary data.</text>
</comment>
<evidence type="ECO:0000313" key="2">
    <source>
        <dbReference type="Proteomes" id="UP000678243"/>
    </source>
</evidence>
<dbReference type="EMBL" id="JAGTUK010000002">
    <property type="protein sequence ID" value="MBS0023739.1"/>
    <property type="molecule type" value="Genomic_DNA"/>
</dbReference>
<protein>
    <submittedName>
        <fullName evidence="1">Uncharacterized protein</fullName>
    </submittedName>
</protein>
<name>A0ABS5ILB4_9MICO</name>
<accession>A0ABS5ILB4</accession>
<reference evidence="1 2" key="1">
    <citation type="submission" date="2021-04" db="EMBL/GenBank/DDBJ databases">
        <title>Whole genome analysis of root endophytic bacterium Microbacterium paraoxydans ku-mp colonizing RP-bio226 rice variety.</title>
        <authorList>
            <person name="Ulaganathan K."/>
            <person name="Latha B."/>
        </authorList>
    </citation>
    <scope>NUCLEOTIDE SEQUENCE [LARGE SCALE GENOMIC DNA]</scope>
    <source>
        <strain evidence="2">ku-mp</strain>
    </source>
</reference>
<evidence type="ECO:0000313" key="1">
    <source>
        <dbReference type="EMBL" id="MBS0023739.1"/>
    </source>
</evidence>
<keyword evidence="2" id="KW-1185">Reference proteome</keyword>
<sequence>MLTLDYRIHRDASADDVAWDRIDDVSLGYWCFLGDIVLTTDDADLSMRWGWLPILGFALQMTHAAHVIQRGKPHTLEILGSDRCLHFTPRGNRIEIVTDDSERPASVSPSELVEASDQMLSRLRAEVEGRHPGLLTNRRYRDLLSFDPEYPTRVTEANHRAAGGQDSSS</sequence>
<proteinExistence type="predicted"/>
<dbReference type="RefSeq" id="WP_211541995.1">
    <property type="nucleotide sequence ID" value="NZ_JAGTUK010000002.1"/>
</dbReference>